<name>A0AC60PMC9_IXOPE</name>
<proteinExistence type="predicted"/>
<protein>
    <submittedName>
        <fullName evidence="1">Uncharacterized protein</fullName>
    </submittedName>
</protein>
<dbReference type="Proteomes" id="UP000805193">
    <property type="component" value="Unassembled WGS sequence"/>
</dbReference>
<evidence type="ECO:0000313" key="1">
    <source>
        <dbReference type="EMBL" id="KAG0421653.1"/>
    </source>
</evidence>
<comment type="caution">
    <text evidence="1">The sequence shown here is derived from an EMBL/GenBank/DDBJ whole genome shotgun (WGS) entry which is preliminary data.</text>
</comment>
<sequence>TPLRIGSACTGGGTCKRAGDRSRPASKGKSDASCCTARLRAPSTHRNAATETAGYYRRGGRPPPTRPASVRSPATGGNARMPGFCRGRLKTSASELTRRSRRRCVVLPKRAVVVYERRCCVRLGVGSFSGEHVSRGRRITESLCGAPRSLSLPERGLRLVVQGALPDTKHVQPWPSTDI</sequence>
<accession>A0AC60PMC9</accession>
<dbReference type="EMBL" id="JABSTQ010010338">
    <property type="protein sequence ID" value="KAG0421653.1"/>
    <property type="molecule type" value="Genomic_DNA"/>
</dbReference>
<evidence type="ECO:0000313" key="2">
    <source>
        <dbReference type="Proteomes" id="UP000805193"/>
    </source>
</evidence>
<gene>
    <name evidence="1" type="ORF">HPB47_002481</name>
</gene>
<organism evidence="1 2">
    <name type="scientific">Ixodes persulcatus</name>
    <name type="common">Taiga tick</name>
    <dbReference type="NCBI Taxonomy" id="34615"/>
    <lineage>
        <taxon>Eukaryota</taxon>
        <taxon>Metazoa</taxon>
        <taxon>Ecdysozoa</taxon>
        <taxon>Arthropoda</taxon>
        <taxon>Chelicerata</taxon>
        <taxon>Arachnida</taxon>
        <taxon>Acari</taxon>
        <taxon>Parasitiformes</taxon>
        <taxon>Ixodida</taxon>
        <taxon>Ixodoidea</taxon>
        <taxon>Ixodidae</taxon>
        <taxon>Ixodinae</taxon>
        <taxon>Ixodes</taxon>
    </lineage>
</organism>
<feature type="non-terminal residue" evidence="1">
    <location>
        <position position="1"/>
    </location>
</feature>
<reference evidence="1 2" key="1">
    <citation type="journal article" date="2020" name="Cell">
        <title>Large-Scale Comparative Analyses of Tick Genomes Elucidate Their Genetic Diversity and Vector Capacities.</title>
        <authorList>
            <consortium name="Tick Genome and Microbiome Consortium (TIGMIC)"/>
            <person name="Jia N."/>
            <person name="Wang J."/>
            <person name="Shi W."/>
            <person name="Du L."/>
            <person name="Sun Y."/>
            <person name="Zhan W."/>
            <person name="Jiang J.F."/>
            <person name="Wang Q."/>
            <person name="Zhang B."/>
            <person name="Ji P."/>
            <person name="Bell-Sakyi L."/>
            <person name="Cui X.M."/>
            <person name="Yuan T.T."/>
            <person name="Jiang B.G."/>
            <person name="Yang W.F."/>
            <person name="Lam T.T."/>
            <person name="Chang Q.C."/>
            <person name="Ding S.J."/>
            <person name="Wang X.J."/>
            <person name="Zhu J.G."/>
            <person name="Ruan X.D."/>
            <person name="Zhao L."/>
            <person name="Wei J.T."/>
            <person name="Ye R.Z."/>
            <person name="Que T.C."/>
            <person name="Du C.H."/>
            <person name="Zhou Y.H."/>
            <person name="Cheng J.X."/>
            <person name="Dai P.F."/>
            <person name="Guo W.B."/>
            <person name="Han X.H."/>
            <person name="Huang E.J."/>
            <person name="Li L.F."/>
            <person name="Wei W."/>
            <person name="Gao Y.C."/>
            <person name="Liu J.Z."/>
            <person name="Shao H.Z."/>
            <person name="Wang X."/>
            <person name="Wang C.C."/>
            <person name="Yang T.C."/>
            <person name="Huo Q.B."/>
            <person name="Li W."/>
            <person name="Chen H.Y."/>
            <person name="Chen S.E."/>
            <person name="Zhou L.G."/>
            <person name="Ni X.B."/>
            <person name="Tian J.H."/>
            <person name="Sheng Y."/>
            <person name="Liu T."/>
            <person name="Pan Y.S."/>
            <person name="Xia L.Y."/>
            <person name="Li J."/>
            <person name="Zhao F."/>
            <person name="Cao W.C."/>
        </authorList>
    </citation>
    <scope>NUCLEOTIDE SEQUENCE [LARGE SCALE GENOMIC DNA]</scope>
    <source>
        <strain evidence="1">Iper-2018</strain>
    </source>
</reference>
<keyword evidence="2" id="KW-1185">Reference proteome</keyword>